<dbReference type="PANTHER" id="PTHR34136:SF1">
    <property type="entry name" value="UDP-N-ACETYL-D-MANNOSAMINURONIC ACID TRANSFERASE"/>
    <property type="match status" value="1"/>
</dbReference>
<accession>A0AAI9C6Z4</accession>
<dbReference type="AlphaFoldDB" id="A0AAI9C6Z4"/>
<dbReference type="CDD" id="cd06533">
    <property type="entry name" value="Glyco_transf_WecG_TagA"/>
    <property type="match status" value="1"/>
</dbReference>
<proteinExistence type="predicted"/>
<dbReference type="Proteomes" id="UP001214521">
    <property type="component" value="Unassembled WGS sequence"/>
</dbReference>
<keyword evidence="1" id="KW-0328">Glycosyltransferase</keyword>
<evidence type="ECO:0000313" key="4">
    <source>
        <dbReference type="Proteomes" id="UP001214521"/>
    </source>
</evidence>
<dbReference type="GO" id="GO:0016758">
    <property type="term" value="F:hexosyltransferase activity"/>
    <property type="evidence" value="ECO:0007669"/>
    <property type="project" value="TreeGrafter"/>
</dbReference>
<keyword evidence="2" id="KW-0808">Transferase</keyword>
<dbReference type="Pfam" id="PF03808">
    <property type="entry name" value="Glyco_tran_WecG"/>
    <property type="match status" value="1"/>
</dbReference>
<dbReference type="PANTHER" id="PTHR34136">
    <property type="match status" value="1"/>
</dbReference>
<dbReference type="RefSeq" id="WP_099589701.1">
    <property type="nucleotide sequence ID" value="NZ_JBFCWN010000059.1"/>
</dbReference>
<dbReference type="NCBIfam" id="TIGR00696">
    <property type="entry name" value="wecG_tagA_cpsF"/>
    <property type="match status" value="1"/>
</dbReference>
<evidence type="ECO:0000313" key="3">
    <source>
        <dbReference type="EMBL" id="EKT4439460.1"/>
    </source>
</evidence>
<reference evidence="3" key="1">
    <citation type="submission" date="2022-07" db="EMBL/GenBank/DDBJ databases">
        <authorList>
            <consortium name="Clinical and Environmental Microbiology Branch: Whole genome sequencing antimicrobial resistance pathogens in the healthcare setting"/>
        </authorList>
    </citation>
    <scope>NUCLEOTIDE SEQUENCE</scope>
    <source>
        <strain evidence="3">Stenotrophomonas_maltophilia_2021CK-00905</strain>
    </source>
</reference>
<organism evidence="3 4">
    <name type="scientific">Stenotrophomonas maltophilia</name>
    <name type="common">Pseudomonas maltophilia</name>
    <name type="synonym">Xanthomonas maltophilia</name>
    <dbReference type="NCBI Taxonomy" id="40324"/>
    <lineage>
        <taxon>Bacteria</taxon>
        <taxon>Pseudomonadati</taxon>
        <taxon>Pseudomonadota</taxon>
        <taxon>Gammaproteobacteria</taxon>
        <taxon>Lysobacterales</taxon>
        <taxon>Lysobacteraceae</taxon>
        <taxon>Stenotrophomonas</taxon>
        <taxon>Stenotrophomonas maltophilia group</taxon>
    </lineage>
</organism>
<name>A0AAI9C6Z4_STEMA</name>
<evidence type="ECO:0000256" key="1">
    <source>
        <dbReference type="ARBA" id="ARBA00022676"/>
    </source>
</evidence>
<evidence type="ECO:0000256" key="2">
    <source>
        <dbReference type="ARBA" id="ARBA00022679"/>
    </source>
</evidence>
<protein>
    <submittedName>
        <fullName evidence="3">WecB/TagA/CpsF family glycosyltransferase</fullName>
    </submittedName>
</protein>
<comment type="caution">
    <text evidence="3">The sequence shown here is derived from an EMBL/GenBank/DDBJ whole genome shotgun (WGS) entry which is preliminary data.</text>
</comment>
<gene>
    <name evidence="3" type="ORF">QEK83_000053</name>
</gene>
<sequence length="257" mass="29126">MPSNAIATLCELAGLLGRPAPDWREFRAGQPDAWLVTFANPHAVRLMMDRQDYPATLAQFDVVFPDGNLLAQSASRQLGRTIERQSFDGNSLAPQVLSFCRRNGLRIALVGGVEGVASAAASLFRKEFGADVVFTRSGFFTDAEQRNQCFQALREQNVDVVICGMGAPHQDRFLLELKASGWKGLGFTCGGYLDQALTSGVKYYPDWVNRFNLRAPYRLLREPRRLWRRYLIEYQPFLLADARLRLRIVRHQQEQRS</sequence>
<dbReference type="EMBL" id="ABLOMU010000001">
    <property type="protein sequence ID" value="EKT4439460.1"/>
    <property type="molecule type" value="Genomic_DNA"/>
</dbReference>
<dbReference type="InterPro" id="IPR004629">
    <property type="entry name" value="WecG_TagA_CpsF"/>
</dbReference>